<keyword evidence="2" id="KW-0472">Membrane</keyword>
<feature type="transmembrane region" description="Helical" evidence="2">
    <location>
        <begin position="167"/>
        <end position="190"/>
    </location>
</feature>
<feature type="transmembrane region" description="Helical" evidence="2">
    <location>
        <begin position="109"/>
        <end position="125"/>
    </location>
</feature>
<dbReference type="Proteomes" id="UP000198870">
    <property type="component" value="Unassembled WGS sequence"/>
</dbReference>
<dbReference type="AlphaFoldDB" id="A0A1G5G8W5"/>
<feature type="transmembrane region" description="Helical" evidence="2">
    <location>
        <begin position="44"/>
        <end position="64"/>
    </location>
</feature>
<keyword evidence="4" id="KW-1185">Reference proteome</keyword>
<feature type="transmembrane region" description="Helical" evidence="2">
    <location>
        <begin position="137"/>
        <end position="155"/>
    </location>
</feature>
<proteinExistence type="predicted"/>
<protein>
    <submittedName>
        <fullName evidence="3">Uncharacterized protein</fullName>
    </submittedName>
</protein>
<evidence type="ECO:0000256" key="2">
    <source>
        <dbReference type="SAM" id="Phobius"/>
    </source>
</evidence>
<reference evidence="3 4" key="1">
    <citation type="submission" date="2016-10" db="EMBL/GenBank/DDBJ databases">
        <authorList>
            <person name="de Groot N.N."/>
        </authorList>
    </citation>
    <scope>NUCLEOTIDE SEQUENCE [LARGE SCALE GENOMIC DNA]</scope>
    <source>
        <strain evidence="3 4">AA1</strain>
    </source>
</reference>
<gene>
    <name evidence="3" type="ORF">SAMN05216233_11010</name>
</gene>
<keyword evidence="2" id="KW-0812">Transmembrane</keyword>
<evidence type="ECO:0000313" key="3">
    <source>
        <dbReference type="EMBL" id="SCY47943.1"/>
    </source>
</evidence>
<evidence type="ECO:0000256" key="1">
    <source>
        <dbReference type="SAM" id="MobiDB-lite"/>
    </source>
</evidence>
<accession>A0A1G5G8W5</accession>
<sequence>MRIKNEINELDFTYKPIHTTETRYQPQTRLPNMTPKRLNPIAGAALRFVFYILCLGTMVLLVTWEAKRHTGDILFNENSILESLQATLLFLTAASAYLAGHLNDSDSPLASLLVGVASIAAIREFDFALDRYVFDGAWQAMALIVAAFTFIHAWHHRTALKEAVLSFIGRPSFGVMAAGGITVLVFSRLLGRQVLWQAVMHEGYMRSVKNAVEESCELLGYSLIFFGTLEFLYEAILARKNARHTAPNKAPQAPKKDKASPYLRKNSGLHF</sequence>
<keyword evidence="2" id="KW-1133">Transmembrane helix</keyword>
<feature type="transmembrane region" description="Helical" evidence="2">
    <location>
        <begin position="84"/>
        <end position="102"/>
    </location>
</feature>
<organism evidence="3 4">
    <name type="scientific">Desulfoluna spongiiphila</name>
    <dbReference type="NCBI Taxonomy" id="419481"/>
    <lineage>
        <taxon>Bacteria</taxon>
        <taxon>Pseudomonadati</taxon>
        <taxon>Thermodesulfobacteriota</taxon>
        <taxon>Desulfobacteria</taxon>
        <taxon>Desulfobacterales</taxon>
        <taxon>Desulfolunaceae</taxon>
        <taxon>Desulfoluna</taxon>
    </lineage>
</organism>
<dbReference type="EMBL" id="FMUX01000010">
    <property type="protein sequence ID" value="SCY47943.1"/>
    <property type="molecule type" value="Genomic_DNA"/>
</dbReference>
<name>A0A1G5G8W5_9BACT</name>
<feature type="region of interest" description="Disordered" evidence="1">
    <location>
        <begin position="244"/>
        <end position="271"/>
    </location>
</feature>
<evidence type="ECO:0000313" key="4">
    <source>
        <dbReference type="Proteomes" id="UP000198870"/>
    </source>
</evidence>